<feature type="compositionally biased region" description="Acidic residues" evidence="5">
    <location>
        <begin position="582"/>
        <end position="594"/>
    </location>
</feature>
<proteinExistence type="predicted"/>
<dbReference type="InterPro" id="IPR056862">
    <property type="entry name" value="VWA7_N"/>
</dbReference>
<protein>
    <submittedName>
        <fullName evidence="7">Putative TPR repeat-containing protein</fullName>
    </submittedName>
</protein>
<feature type="compositionally biased region" description="Acidic residues" evidence="5">
    <location>
        <begin position="560"/>
        <end position="573"/>
    </location>
</feature>
<evidence type="ECO:0000256" key="5">
    <source>
        <dbReference type="SAM" id="MobiDB-lite"/>
    </source>
</evidence>
<feature type="domain" description="VWA7 N-terminal" evidence="6">
    <location>
        <begin position="133"/>
        <end position="162"/>
    </location>
</feature>
<dbReference type="EMBL" id="MH908866">
    <property type="protein sequence ID" value="AYM52226.1"/>
    <property type="molecule type" value="Genomic_DNA"/>
</dbReference>
<dbReference type="PANTHER" id="PTHR37467:SF1">
    <property type="entry name" value="EXPORTED CALCIUM-BINDING GLYCOPROTEIN"/>
    <property type="match status" value="1"/>
</dbReference>
<feature type="compositionally biased region" description="Acidic residues" evidence="5">
    <location>
        <begin position="536"/>
        <end position="551"/>
    </location>
</feature>
<keyword evidence="3" id="KW-0732">Signal</keyword>
<evidence type="ECO:0000256" key="4">
    <source>
        <dbReference type="ARBA" id="ARBA00022837"/>
    </source>
</evidence>
<feature type="compositionally biased region" description="Acidic residues" evidence="5">
    <location>
        <begin position="474"/>
        <end position="484"/>
    </location>
</feature>
<dbReference type="InterPro" id="IPR053180">
    <property type="entry name" value="Ca-binding_acidic-repeat"/>
</dbReference>
<dbReference type="Pfam" id="PF18884">
    <property type="entry name" value="TSP3_bac"/>
    <property type="match status" value="7"/>
</dbReference>
<keyword evidence="4" id="KW-0106">Calcium</keyword>
<evidence type="ECO:0000256" key="2">
    <source>
        <dbReference type="ARBA" id="ARBA00022525"/>
    </source>
</evidence>
<organism evidence="7">
    <name type="scientific">Nannocystis pusilla</name>
    <dbReference type="NCBI Taxonomy" id="889268"/>
    <lineage>
        <taxon>Bacteria</taxon>
        <taxon>Pseudomonadati</taxon>
        <taxon>Myxococcota</taxon>
        <taxon>Polyangia</taxon>
        <taxon>Nannocystales</taxon>
        <taxon>Nannocystaceae</taxon>
        <taxon>Nannocystis</taxon>
    </lineage>
</organism>
<name>A0A3Q8IAQ4_9BACT</name>
<dbReference type="Pfam" id="PF25107">
    <property type="entry name" value="VWA7_N"/>
    <property type="match status" value="1"/>
</dbReference>
<comment type="subcellular location">
    <subcellularLocation>
        <location evidence="1">Secreted</location>
    </subcellularLocation>
</comment>
<accession>A0A3Q8IAQ4</accession>
<dbReference type="InterPro" id="IPR059100">
    <property type="entry name" value="TSP3_bac"/>
</dbReference>
<evidence type="ECO:0000259" key="6">
    <source>
        <dbReference type="Pfam" id="PF25107"/>
    </source>
</evidence>
<feature type="region of interest" description="Disordered" evidence="5">
    <location>
        <begin position="464"/>
        <end position="632"/>
    </location>
</feature>
<evidence type="ECO:0000256" key="3">
    <source>
        <dbReference type="ARBA" id="ARBA00022729"/>
    </source>
</evidence>
<evidence type="ECO:0000313" key="7">
    <source>
        <dbReference type="EMBL" id="AYM52226.1"/>
    </source>
</evidence>
<keyword evidence="2" id="KW-0964">Secreted</keyword>
<feature type="compositionally biased region" description="Acidic residues" evidence="5">
    <location>
        <begin position="517"/>
        <end position="528"/>
    </location>
</feature>
<dbReference type="PANTHER" id="PTHR37467">
    <property type="entry name" value="EXPORTED CALCIUM-BINDING GLYCOPROTEIN-RELATED"/>
    <property type="match status" value="1"/>
</dbReference>
<dbReference type="AlphaFoldDB" id="A0A3Q8IAQ4"/>
<reference evidence="7" key="1">
    <citation type="journal article" date="2018" name="J. Ind. Microbiol. Biotechnol.">
        <title>Genome mining reveals uncommon alkylpyrones as type III PKS products from myxobacteria.</title>
        <authorList>
            <person name="Hug J.J."/>
            <person name="Panter F."/>
            <person name="Krug D."/>
            <person name="Muller R."/>
        </authorList>
    </citation>
    <scope>NUCLEOTIDE SEQUENCE</scope>
    <source>
        <strain evidence="7">MNa6508</strain>
    </source>
</reference>
<feature type="compositionally biased region" description="Acidic residues" evidence="5">
    <location>
        <begin position="609"/>
        <end position="619"/>
    </location>
</feature>
<sequence>MHLPTRTLSLRAPRPGAPVVPTFTSSPRAIALVVGILVCTATTGDASAFHYDIHGNIIDDGLGFLNPGARGEMKDEQYFLDTTTLLSYKIHFDACNFSNAIGVINDHYFDDMFAGAGGVIAEFDPEDPSPFDAADEFGQLLHTLQDFYSHSNWVEIGRTDILDGGTGEWSPLEPWSLVRSDVIVMEGETLPEGFTASSGTGFVPIVTDPNIGPLFGLYSGVVDGTTSDECIDSVHFEHDEMSKDEAGRPGHEAARSLAVDQTRHEWCRLLHLLDDEYGAAGPATAMGLWLSKTGSPHPEGTPCAVRPGGALEITVHALDATVLEDTDDFGDGEINLRTILFTRDLRRSARSQSPRQVIDEPVAVTPPPDVKLCVDATDNLALTMQGWDDDDIGDPGDDGIPGEIDDHGNDDDEAFAGVTFDLGPAADAEGVYADSSTHIDVQFQVTITRTDDDGDGLSNCEEVVFNTDPNNPDSDGDGLGDAEEVSLGLDPNDPDTDDDGLHDYDEVFVWGTNPFEPDTDNDGLEDGFEVDHDLDPTDEDTDDDGLGDGEELLTYGTDPKDDDSDDDGLEDGPEVFIHDTDPNDDDTDDDELGDGAEVNVHGTDPLNPDTDDDLLEDGFEVAHGTDPLNPDSDGDGIIDGADIEFIESVLAALPPGSFHSGGNENAFSSQLKNVEKDVAKGKIANALAKLAQLRSHCDGCGSGPDGNDWIVDCAAQAEVRAVLDLLAANLPQLP</sequence>
<evidence type="ECO:0000256" key="1">
    <source>
        <dbReference type="ARBA" id="ARBA00004613"/>
    </source>
</evidence>